<dbReference type="RefSeq" id="WP_377726227.1">
    <property type="nucleotide sequence ID" value="NZ_JBHSEW010000009.1"/>
</dbReference>
<protein>
    <submittedName>
        <fullName evidence="2">Uncharacterized protein</fullName>
    </submittedName>
</protein>
<accession>A0ABV9GZZ9</accession>
<feature type="compositionally biased region" description="Pro residues" evidence="1">
    <location>
        <begin position="1"/>
        <end position="13"/>
    </location>
</feature>
<comment type="caution">
    <text evidence="2">The sequence shown here is derived from an EMBL/GenBank/DDBJ whole genome shotgun (WGS) entry which is preliminary data.</text>
</comment>
<feature type="region of interest" description="Disordered" evidence="1">
    <location>
        <begin position="1"/>
        <end position="24"/>
    </location>
</feature>
<reference evidence="3" key="1">
    <citation type="journal article" date="2019" name="Int. J. Syst. Evol. Microbiol.">
        <title>The Global Catalogue of Microorganisms (GCM) 10K type strain sequencing project: providing services to taxonomists for standard genome sequencing and annotation.</title>
        <authorList>
            <consortium name="The Broad Institute Genomics Platform"/>
            <consortium name="The Broad Institute Genome Sequencing Center for Infectious Disease"/>
            <person name="Wu L."/>
            <person name="Ma J."/>
        </authorList>
    </citation>
    <scope>NUCLEOTIDE SEQUENCE [LARGE SCALE GENOMIC DNA]</scope>
    <source>
        <strain evidence="3">JCM 11650</strain>
    </source>
</reference>
<keyword evidence="3" id="KW-1185">Reference proteome</keyword>
<evidence type="ECO:0000313" key="3">
    <source>
        <dbReference type="Proteomes" id="UP001595967"/>
    </source>
</evidence>
<sequence>MQTPPAPLPPHPATPDWRDAPGPDWNWLAQDADGQWFWYRTEPQLGWAGGIWRSNSRYQHPAGQGTPTPDWANSLQTRPD</sequence>
<evidence type="ECO:0000256" key="1">
    <source>
        <dbReference type="SAM" id="MobiDB-lite"/>
    </source>
</evidence>
<dbReference type="Proteomes" id="UP001595967">
    <property type="component" value="Unassembled WGS sequence"/>
</dbReference>
<evidence type="ECO:0000313" key="2">
    <source>
        <dbReference type="EMBL" id="MFC4622683.1"/>
    </source>
</evidence>
<name>A0ABV9GZZ9_9BURK</name>
<proteinExistence type="predicted"/>
<feature type="compositionally biased region" description="Polar residues" evidence="1">
    <location>
        <begin position="65"/>
        <end position="80"/>
    </location>
</feature>
<dbReference type="EMBL" id="JBHSEW010000009">
    <property type="protein sequence ID" value="MFC4622683.1"/>
    <property type="molecule type" value="Genomic_DNA"/>
</dbReference>
<organism evidence="2 3">
    <name type="scientific">Comamonas nitrativorans</name>
    <dbReference type="NCBI Taxonomy" id="108437"/>
    <lineage>
        <taxon>Bacteria</taxon>
        <taxon>Pseudomonadati</taxon>
        <taxon>Pseudomonadota</taxon>
        <taxon>Betaproteobacteria</taxon>
        <taxon>Burkholderiales</taxon>
        <taxon>Comamonadaceae</taxon>
        <taxon>Comamonas</taxon>
    </lineage>
</organism>
<gene>
    <name evidence="2" type="ORF">ACFO3A_10720</name>
</gene>
<feature type="region of interest" description="Disordered" evidence="1">
    <location>
        <begin position="54"/>
        <end position="80"/>
    </location>
</feature>